<dbReference type="PANTHER" id="PTHR12894">
    <property type="entry name" value="CNH DOMAIN CONTAINING"/>
    <property type="match status" value="1"/>
</dbReference>
<dbReference type="PANTHER" id="PTHR12894:SF27">
    <property type="entry name" value="TRANSFORMING GROWTH FACTOR-BETA RECEPTOR-ASSOCIATED PROTEIN 1"/>
    <property type="match status" value="1"/>
</dbReference>
<dbReference type="Proteomes" id="UP000179807">
    <property type="component" value="Unassembled WGS sequence"/>
</dbReference>
<dbReference type="OrthoDB" id="10470336at2759"/>
<dbReference type="AlphaFoldDB" id="A0A1J4KYK7"/>
<proteinExistence type="predicted"/>
<evidence type="ECO:0000259" key="1">
    <source>
        <dbReference type="Pfam" id="PF10367"/>
    </source>
</evidence>
<dbReference type="RefSeq" id="XP_068367926.1">
    <property type="nucleotide sequence ID" value="XM_068491088.1"/>
</dbReference>
<keyword evidence="3" id="KW-1185">Reference proteome</keyword>
<dbReference type="GO" id="GO:0034058">
    <property type="term" value="P:endosomal vesicle fusion"/>
    <property type="evidence" value="ECO:0007669"/>
    <property type="project" value="TreeGrafter"/>
</dbReference>
<dbReference type="VEuPathDB" id="TrichDB:TRFO_03086"/>
<dbReference type="InterPro" id="IPR032914">
    <property type="entry name" value="Vam6/VPS39/TRAP1"/>
</dbReference>
<sequence>MSLTPHSIQCPIDPSFVKGICEFRNTIYVAYPQSMVFPLVYNSQSSGSPYEAPTEQFRLTFEEKIKDETTPTNYTIHNMFSIQSPELMILHYYKLDKEGNETVPSKVVVVPHEIGPNEIQDELDSLILCDNCSIVGVSFQDERKNDDENIYPLLVTANGKKFTVYRLEYEEGKSQTADDYFKPFITKDTQSLITAIAVTKNAVCFYGNSKYRTYWFQNDSFAEVSSIYVEHPFCFPLTDDNFLLGNPKSMIVSGKLGEKSSNSINYNKGYENLIPANRPRDIMIYQNQIYQFFEQGILVGKVDRETSNSAFPFKLVSVPKVKFGCQRYDLADIFLLTDDEMLTLGGVSYGSRLATRALESGIDVALTCVQRITNEKDQMDVMVDMFKDLWVRDPNDPMKGMKDIHENLGKDDSRPSQKVREKYANAKVYAMRLVSNVLWRADAREILMLFPVIMLSIPLEKRELLHGTQPIEEPSKELLQELGKFLLFTSDNYKISNDSTLTAQLPVIDTALFEFYAIHHKTRELDNFMRDQNSIDLQLIVKFFQENQKKMRLYPAYAIFNTRTDKPQEALNIWRTLDARDPSHTGNWALEASYTLREISSPKILNHHLSWVKARDISSAVNAFLYPKVDVEFAVNWIKENCKEYLVKFYDYLTTQTDTPPKQNVIESVLKKFCKLLKNMALPGFDVHLLTYNPKAIAAKGQQPKDVIDLFATELANKIARIIRTIKEPKDYNFMPYVEIIREAGSQHKWLLFEFFQIGEMYDLAMDVIFTGKANFKELEDFCRNSPNPDIAFNVAFSRMIKDGKDVLANNADFLIRNMEWVNFEEMLDWIPDNIPLHQIDSIIQTASTYLIQKERFMTLKNDIAISMKKEADYKLIQARLRNVEIQHQTVCQACQRPVGNGWVAVAPDNRVYHITCKPKLAPRK</sequence>
<name>A0A1J4KYK7_9EUKA</name>
<dbReference type="InterPro" id="IPR019453">
    <property type="entry name" value="VPS39/TGFA1_Znf"/>
</dbReference>
<dbReference type="EMBL" id="MLAK01000325">
    <property type="protein sequence ID" value="OHT14790.1"/>
    <property type="molecule type" value="Genomic_DNA"/>
</dbReference>
<feature type="domain" description="Vacuolar sorting protein 39/Transforming growth factor beta receptor-associated zinc finger" evidence="1">
    <location>
        <begin position="882"/>
        <end position="918"/>
    </location>
</feature>
<dbReference type="GO" id="GO:0016020">
    <property type="term" value="C:membrane"/>
    <property type="evidence" value="ECO:0007669"/>
    <property type="project" value="TreeGrafter"/>
</dbReference>
<dbReference type="GeneID" id="94825792"/>
<evidence type="ECO:0000313" key="3">
    <source>
        <dbReference type="Proteomes" id="UP000179807"/>
    </source>
</evidence>
<dbReference type="Pfam" id="PF10367">
    <property type="entry name" value="zf-Vps39_C"/>
    <property type="match status" value="1"/>
</dbReference>
<comment type="caution">
    <text evidence="2">The sequence shown here is derived from an EMBL/GenBank/DDBJ whole genome shotgun (WGS) entry which is preliminary data.</text>
</comment>
<dbReference type="GO" id="GO:0006914">
    <property type="term" value="P:autophagy"/>
    <property type="evidence" value="ECO:0007669"/>
    <property type="project" value="TreeGrafter"/>
</dbReference>
<protein>
    <recommendedName>
        <fullName evidence="1">Vacuolar sorting protein 39/Transforming growth factor beta receptor-associated zinc finger domain-containing protein</fullName>
    </recommendedName>
</protein>
<organism evidence="2 3">
    <name type="scientific">Tritrichomonas foetus</name>
    <dbReference type="NCBI Taxonomy" id="1144522"/>
    <lineage>
        <taxon>Eukaryota</taxon>
        <taxon>Metamonada</taxon>
        <taxon>Parabasalia</taxon>
        <taxon>Tritrichomonadida</taxon>
        <taxon>Tritrichomonadidae</taxon>
        <taxon>Tritrichomonas</taxon>
    </lineage>
</organism>
<accession>A0A1J4KYK7</accession>
<dbReference type="GO" id="GO:0005737">
    <property type="term" value="C:cytoplasm"/>
    <property type="evidence" value="ECO:0007669"/>
    <property type="project" value="TreeGrafter"/>
</dbReference>
<evidence type="ECO:0000313" key="2">
    <source>
        <dbReference type="EMBL" id="OHT14790.1"/>
    </source>
</evidence>
<gene>
    <name evidence="2" type="ORF">TRFO_03086</name>
</gene>
<reference evidence="2" key="1">
    <citation type="submission" date="2016-10" db="EMBL/GenBank/DDBJ databases">
        <authorList>
            <person name="Benchimol M."/>
            <person name="Almeida L.G."/>
            <person name="Vasconcelos A.T."/>
            <person name="Perreira-Neves A."/>
            <person name="Rosa I.A."/>
            <person name="Tasca T."/>
            <person name="Bogo M.R."/>
            <person name="de Souza W."/>
        </authorList>
    </citation>
    <scope>NUCLEOTIDE SEQUENCE [LARGE SCALE GENOMIC DNA]</scope>
    <source>
        <strain evidence="2">K</strain>
    </source>
</reference>